<organism evidence="5 6">
    <name type="scientific">Nocardioides marmoribigeumensis</name>
    <dbReference type="NCBI Taxonomy" id="433649"/>
    <lineage>
        <taxon>Bacteria</taxon>
        <taxon>Bacillati</taxon>
        <taxon>Actinomycetota</taxon>
        <taxon>Actinomycetes</taxon>
        <taxon>Propionibacteriales</taxon>
        <taxon>Nocardioidaceae</taxon>
        <taxon>Nocardioides</taxon>
    </lineage>
</organism>
<keyword evidence="1 3" id="KW-0732">Signal</keyword>
<dbReference type="Pfam" id="PF01510">
    <property type="entry name" value="Amidase_2"/>
    <property type="match status" value="1"/>
</dbReference>
<feature type="domain" description="Peptidoglycan recognition protein family" evidence="4">
    <location>
        <begin position="267"/>
        <end position="411"/>
    </location>
</feature>
<evidence type="ECO:0000313" key="6">
    <source>
        <dbReference type="Proteomes" id="UP001183648"/>
    </source>
</evidence>
<evidence type="ECO:0000313" key="5">
    <source>
        <dbReference type="EMBL" id="MDR7364008.1"/>
    </source>
</evidence>
<feature type="chain" id="PRO_5046392626" description="Peptidoglycan recognition protein family domain-containing protein" evidence="3">
    <location>
        <begin position="19"/>
        <end position="958"/>
    </location>
</feature>
<dbReference type="PANTHER" id="PTHR44103">
    <property type="entry name" value="PROPROTEIN CONVERTASE P"/>
    <property type="match status" value="1"/>
</dbReference>
<keyword evidence="6" id="KW-1185">Reference proteome</keyword>
<sequence>MTASNRRRFVLACQQAFAIAVVTTIAVPAASLVELDILGPGDADAAGGAGGAGPSLTAQEVSTVTSAPVRPTVDEVPLHGVSARGLRALRTDSRTARRVADRFAVLSRPVPARGYATVGVTWAHGERIADGDISLAVRTLERGVWSDWQAMAYDADHGPDPGSAEARRAARPGTDAVVVGDVDDVQVRAVTADGSVPDDMRLAVIDPGHDVRPRLATPAIDTATLDDPAAPDTTGTTGTTDTTDTTDGGAVLSASKLTGPGLVTPKPVIFSRAQWGADERMRDAGSLHYGEIHAGFVHHTVNANNYSRSDVPSLIRGIYAYHTQSKGWSDVGYNFLVDRFGQIWEGRYGGVDRPVVGAHTLGYNDDAFAMSAIGNFEEARPPQAIIDAYARLFAWKLSLHGIRADSTRQWVTSKYFQAINGHRDAGQTACPGKYLYARIPDIRREAAALQRPFSSRNRFGDLSGTEWPDLVARRASDHHVMIVRTSGQVHFLSGSNAASGWGATTLRAAVGDITGDGKGDVIAKVGDGAVSLYPGDGAGHLKAPVRTYVGMAALDVITGVGDFNGDGRNDLVGRVASNHDLLLYPGHAAGAFGKPVRIARGWDYDRTVGVDDLDRDGHRDLVARSGATLYLLRGTGSGLRARVALPGSWKGYDVVTGRGDLTGDRVPDLMVRSSSGTHPTWIYPGDGKGGFGRRLGGYTRFSKVKWFLAGGNLAGTRPLDVVGLGADGRTLRIFANSGRRNLGKVVDTGMVVHRTNLLLNAGDWDADGYGDVIYRVPATNSLILRRGLGQDRFAPPVKIATGWNSVSMVAAVGDTTGDGYPDLMGRGADGNIRIYPSNGRTGLKPSYVAHSSIAADRQVGVGLFNGDGAPDNLLRRSDGSVWLWSGNGPGGLMDGRQVAGGAKGYSWFNGIGDLDGDGRADVVARDGSGALWLLRGTSAGLAPRRLIGTGFGIYDYAG</sequence>
<protein>
    <recommendedName>
        <fullName evidence="4">Peptidoglycan recognition protein family domain-containing protein</fullName>
    </recommendedName>
</protein>
<evidence type="ECO:0000256" key="1">
    <source>
        <dbReference type="ARBA" id="ARBA00022729"/>
    </source>
</evidence>
<dbReference type="Gene3D" id="3.40.80.10">
    <property type="entry name" value="Peptidoglycan recognition protein-like"/>
    <property type="match status" value="1"/>
</dbReference>
<dbReference type="PANTHER" id="PTHR44103:SF1">
    <property type="entry name" value="PROPROTEIN CONVERTASE P"/>
    <property type="match status" value="1"/>
</dbReference>
<comment type="caution">
    <text evidence="5">The sequence shown here is derived from an EMBL/GenBank/DDBJ whole genome shotgun (WGS) entry which is preliminary data.</text>
</comment>
<dbReference type="RefSeq" id="WP_310305079.1">
    <property type="nucleotide sequence ID" value="NZ_BAAAPS010000005.1"/>
</dbReference>
<dbReference type="CDD" id="cd06583">
    <property type="entry name" value="PGRP"/>
    <property type="match status" value="1"/>
</dbReference>
<feature type="region of interest" description="Disordered" evidence="2">
    <location>
        <begin position="222"/>
        <end position="257"/>
    </location>
</feature>
<reference evidence="5 6" key="1">
    <citation type="submission" date="2023-07" db="EMBL/GenBank/DDBJ databases">
        <title>Sequencing the genomes of 1000 actinobacteria strains.</title>
        <authorList>
            <person name="Klenk H.-P."/>
        </authorList>
    </citation>
    <scope>NUCLEOTIDE SEQUENCE [LARGE SCALE GENOMIC DNA]</scope>
    <source>
        <strain evidence="5 6">DSM 19426</strain>
    </source>
</reference>
<dbReference type="SUPFAM" id="SSF55846">
    <property type="entry name" value="N-acetylmuramoyl-L-alanine amidase-like"/>
    <property type="match status" value="1"/>
</dbReference>
<gene>
    <name evidence="5" type="ORF">J2S63_003561</name>
</gene>
<dbReference type="InterPro" id="IPR006619">
    <property type="entry name" value="PGRP_domain_met/bac"/>
</dbReference>
<evidence type="ECO:0000256" key="3">
    <source>
        <dbReference type="SAM" id="SignalP"/>
    </source>
</evidence>
<proteinExistence type="predicted"/>
<feature type="compositionally biased region" description="Low complexity" evidence="2">
    <location>
        <begin position="222"/>
        <end position="250"/>
    </location>
</feature>
<dbReference type="InterPro" id="IPR036505">
    <property type="entry name" value="Amidase/PGRP_sf"/>
</dbReference>
<dbReference type="Proteomes" id="UP001183648">
    <property type="component" value="Unassembled WGS sequence"/>
</dbReference>
<dbReference type="InterPro" id="IPR013517">
    <property type="entry name" value="FG-GAP"/>
</dbReference>
<evidence type="ECO:0000256" key="2">
    <source>
        <dbReference type="SAM" id="MobiDB-lite"/>
    </source>
</evidence>
<dbReference type="SUPFAM" id="SSF69318">
    <property type="entry name" value="Integrin alpha N-terminal domain"/>
    <property type="match status" value="2"/>
</dbReference>
<dbReference type="SMART" id="SM00701">
    <property type="entry name" value="PGRP"/>
    <property type="match status" value="1"/>
</dbReference>
<dbReference type="InterPro" id="IPR002502">
    <property type="entry name" value="Amidase_domain"/>
</dbReference>
<dbReference type="Pfam" id="PF13517">
    <property type="entry name" value="FG-GAP_3"/>
    <property type="match status" value="3"/>
</dbReference>
<accession>A0ABU2C023</accession>
<dbReference type="EMBL" id="JAVDYG010000001">
    <property type="protein sequence ID" value="MDR7364008.1"/>
    <property type="molecule type" value="Genomic_DNA"/>
</dbReference>
<evidence type="ECO:0000259" key="4">
    <source>
        <dbReference type="SMART" id="SM00701"/>
    </source>
</evidence>
<dbReference type="Gene3D" id="2.130.10.130">
    <property type="entry name" value="Integrin alpha, N-terminal"/>
    <property type="match status" value="1"/>
</dbReference>
<dbReference type="InterPro" id="IPR028994">
    <property type="entry name" value="Integrin_alpha_N"/>
</dbReference>
<name>A0ABU2C023_9ACTN</name>
<feature type="signal peptide" evidence="3">
    <location>
        <begin position="1"/>
        <end position="18"/>
    </location>
</feature>